<sequence length="387" mass="42596">MALSKTLQLFLLLCSFIALSSQQCMTDEDCSLNGICSRRCGKCVCDPGWKGVDCGVLDTGPAKLFGGYNRTGEGISSWCNQIVHDPHDPSLYHLFLSEFADHCGLDYWSPYSRIIRAESRSGPEGPYTFAAEVVGSFAHNPTLVYSKADNLYLLYYIGCPQTPADVCTGHKFSCGPGNSNNGESGISVQSSPDLRTWTFHGQVFQGTNSSDWDADVTNPSPLALHGPHDKDSTMLLAYRGCPYNCEHGEQINLALSPTGFEGPYTRVQADPIFSAVNEDPFIWLDKRGNYHLLLHSLEPEGGFGKGPKVGRHAFATHFMGPWTFNNNTLAFSTEVKYDDGTVINFYRRERPVLYFSDDGEMRPLFLSTGVQEVGSPMSYSVIVPVGN</sequence>
<dbReference type="InterPro" id="IPR013111">
    <property type="entry name" value="EGF_extracell"/>
</dbReference>
<dbReference type="Proteomes" id="UP001244011">
    <property type="component" value="Unassembled WGS sequence"/>
</dbReference>
<dbReference type="RefSeq" id="XP_060283788.1">
    <property type="nucleotide sequence ID" value="XM_060425204.1"/>
</dbReference>
<dbReference type="PROSITE" id="PS01186">
    <property type="entry name" value="EGF_2"/>
    <property type="match status" value="1"/>
</dbReference>
<comment type="caution">
    <text evidence="5">The sequence shown here is derived from an EMBL/GenBank/DDBJ whole genome shotgun (WGS) entry which is preliminary data.</text>
</comment>
<gene>
    <name evidence="5" type="ORF">QBC33DRAFT_472237</name>
</gene>
<dbReference type="PROSITE" id="PS00022">
    <property type="entry name" value="EGF_1"/>
    <property type="match status" value="1"/>
</dbReference>
<dbReference type="InterPro" id="IPR000742">
    <property type="entry name" value="EGF"/>
</dbReference>
<dbReference type="InterPro" id="IPR023296">
    <property type="entry name" value="Glyco_hydro_beta-prop_sf"/>
</dbReference>
<dbReference type="AlphaFoldDB" id="A0AAJ0C096"/>
<feature type="signal peptide" evidence="2">
    <location>
        <begin position="1"/>
        <end position="22"/>
    </location>
</feature>
<feature type="domain" description="EGF-like" evidence="3 4">
    <location>
        <begin position="43"/>
        <end position="54"/>
    </location>
</feature>
<dbReference type="SUPFAM" id="SSF75005">
    <property type="entry name" value="Arabinanase/levansucrase/invertase"/>
    <property type="match status" value="1"/>
</dbReference>
<keyword evidence="6" id="KW-1185">Reference proteome</keyword>
<evidence type="ECO:0000259" key="4">
    <source>
        <dbReference type="PROSITE" id="PS01186"/>
    </source>
</evidence>
<dbReference type="Pfam" id="PF07974">
    <property type="entry name" value="EGF_2"/>
    <property type="match status" value="1"/>
</dbReference>
<feature type="chain" id="PRO_5042459858" evidence="2">
    <location>
        <begin position="23"/>
        <end position="387"/>
    </location>
</feature>
<protein>
    <submittedName>
        <fullName evidence="5">EGF-like domain-protein</fullName>
    </submittedName>
</protein>
<evidence type="ECO:0000256" key="1">
    <source>
        <dbReference type="ARBA" id="ARBA00023157"/>
    </source>
</evidence>
<evidence type="ECO:0000259" key="3">
    <source>
        <dbReference type="PROSITE" id="PS00022"/>
    </source>
</evidence>
<organism evidence="5 6">
    <name type="scientific">Phialemonium atrogriseum</name>
    <dbReference type="NCBI Taxonomy" id="1093897"/>
    <lineage>
        <taxon>Eukaryota</taxon>
        <taxon>Fungi</taxon>
        <taxon>Dikarya</taxon>
        <taxon>Ascomycota</taxon>
        <taxon>Pezizomycotina</taxon>
        <taxon>Sordariomycetes</taxon>
        <taxon>Sordariomycetidae</taxon>
        <taxon>Cephalothecales</taxon>
        <taxon>Cephalothecaceae</taxon>
        <taxon>Phialemonium</taxon>
    </lineage>
</organism>
<keyword evidence="1" id="KW-1015">Disulfide bond</keyword>
<dbReference type="CDD" id="cd08994">
    <property type="entry name" value="GH43_62_32_68_117_130-like"/>
    <property type="match status" value="1"/>
</dbReference>
<evidence type="ECO:0000256" key="2">
    <source>
        <dbReference type="SAM" id="SignalP"/>
    </source>
</evidence>
<dbReference type="Gene3D" id="2.115.10.20">
    <property type="entry name" value="Glycosyl hydrolase domain, family 43"/>
    <property type="match status" value="1"/>
</dbReference>
<dbReference type="Gene3D" id="2.10.25.10">
    <property type="entry name" value="Laminin"/>
    <property type="match status" value="1"/>
</dbReference>
<evidence type="ECO:0000313" key="6">
    <source>
        <dbReference type="Proteomes" id="UP001244011"/>
    </source>
</evidence>
<reference evidence="5" key="1">
    <citation type="submission" date="2023-06" db="EMBL/GenBank/DDBJ databases">
        <title>Genome-scale phylogeny and comparative genomics of the fungal order Sordariales.</title>
        <authorList>
            <consortium name="Lawrence Berkeley National Laboratory"/>
            <person name="Hensen N."/>
            <person name="Bonometti L."/>
            <person name="Westerberg I."/>
            <person name="Brannstrom I.O."/>
            <person name="Guillou S."/>
            <person name="Cros-Aarteil S."/>
            <person name="Calhoun S."/>
            <person name="Haridas S."/>
            <person name="Kuo A."/>
            <person name="Mondo S."/>
            <person name="Pangilinan J."/>
            <person name="Riley R."/>
            <person name="Labutti K."/>
            <person name="Andreopoulos B."/>
            <person name="Lipzen A."/>
            <person name="Chen C."/>
            <person name="Yanf M."/>
            <person name="Daum C."/>
            <person name="Ng V."/>
            <person name="Clum A."/>
            <person name="Steindorff A."/>
            <person name="Ohm R."/>
            <person name="Martin F."/>
            <person name="Silar P."/>
            <person name="Natvig D."/>
            <person name="Lalanne C."/>
            <person name="Gautier V."/>
            <person name="Ament-Velasquez S.L."/>
            <person name="Kruys A."/>
            <person name="Hutchinson M.I."/>
            <person name="Powell A.J."/>
            <person name="Barry K."/>
            <person name="Miller A.N."/>
            <person name="Grigoriev I.V."/>
            <person name="Debuchy R."/>
            <person name="Gladieux P."/>
            <person name="Thoren M.H."/>
            <person name="Johannesson H."/>
        </authorList>
    </citation>
    <scope>NUCLEOTIDE SEQUENCE</scope>
    <source>
        <strain evidence="5">8032-3</strain>
    </source>
</reference>
<name>A0AAJ0C096_9PEZI</name>
<keyword evidence="2" id="KW-0732">Signal</keyword>
<evidence type="ECO:0000313" key="5">
    <source>
        <dbReference type="EMBL" id="KAK1767575.1"/>
    </source>
</evidence>
<dbReference type="GeneID" id="85308391"/>
<dbReference type="EMBL" id="MU839008">
    <property type="protein sequence ID" value="KAK1767575.1"/>
    <property type="molecule type" value="Genomic_DNA"/>
</dbReference>
<proteinExistence type="predicted"/>
<accession>A0AAJ0C096</accession>